<dbReference type="GO" id="GO:0005886">
    <property type="term" value="C:plasma membrane"/>
    <property type="evidence" value="ECO:0007669"/>
    <property type="project" value="UniProtKB-SubCell"/>
</dbReference>
<keyword evidence="15" id="KW-1185">Reference proteome</keyword>
<dbReference type="Pfam" id="PF01312">
    <property type="entry name" value="Bac_export_2"/>
    <property type="match status" value="1"/>
</dbReference>
<evidence type="ECO:0000256" key="5">
    <source>
        <dbReference type="ARBA" id="ARBA00022475"/>
    </source>
</evidence>
<keyword evidence="14" id="KW-0966">Cell projection</keyword>
<dbReference type="EMBL" id="VWNA01000001">
    <property type="protein sequence ID" value="MQT12753.1"/>
    <property type="molecule type" value="Genomic_DNA"/>
</dbReference>
<evidence type="ECO:0000313" key="14">
    <source>
        <dbReference type="EMBL" id="MQT12753.1"/>
    </source>
</evidence>
<comment type="subcellular location">
    <subcellularLocation>
        <location evidence="1">Cell membrane</location>
        <topology evidence="1">Multi-pass membrane protein</topology>
    </subcellularLocation>
</comment>
<feature type="transmembrane region" description="Helical" evidence="13">
    <location>
        <begin position="33"/>
        <end position="51"/>
    </location>
</feature>
<feature type="transmembrane region" description="Helical" evidence="13">
    <location>
        <begin position="93"/>
        <end position="111"/>
    </location>
</feature>
<dbReference type="InterPro" id="IPR006136">
    <property type="entry name" value="FlhB"/>
</dbReference>
<evidence type="ECO:0000256" key="13">
    <source>
        <dbReference type="RuleBase" id="RU364091"/>
    </source>
</evidence>
<evidence type="ECO:0000256" key="4">
    <source>
        <dbReference type="ARBA" id="ARBA00022448"/>
    </source>
</evidence>
<evidence type="ECO:0000256" key="1">
    <source>
        <dbReference type="ARBA" id="ARBA00004651"/>
    </source>
</evidence>
<evidence type="ECO:0000256" key="2">
    <source>
        <dbReference type="ARBA" id="ARBA00010690"/>
    </source>
</evidence>
<comment type="similarity">
    <text evidence="2 13">Belongs to the type III secretion exporter family.</text>
</comment>
<keyword evidence="7 13" id="KW-1005">Bacterial flagellum biogenesis</keyword>
<sequence length="358" mass="39472">MADEDKESKTEEASEKKVSDALEKGNVPFSREASLFASMLGVLVVLAFFIGQKMAELTGVLGRFLDDPAGFRLESAGDATALLWMVGGATGRFLLPIIVILAIAGVAAAVFQNAPRFVGDRIRPKWNRVSPASGAQRIFGPQGIIEFAKSFFKFALVIFVVLVLLHADQYEAINAMFTDPSLLPGLILSMATRLVSAVCVGTIVLVAGDLVWSRLKWRRDLMMSRQEQKEEHKQAEGDPMVKARLRSLAKARARQRMLTDVPNATVIVTNPTHYAIGLRYDRDRGGAPQVVAKGADLVALRIREIATLHGVPIIEDRALARAMYDAVDVGQWIPPEFYRAVAKILYFVYSRESRDVTR</sequence>
<keyword evidence="8 13" id="KW-0653">Protein transport</keyword>
<dbReference type="Gene3D" id="3.40.1690.10">
    <property type="entry name" value="secretion proteins EscU"/>
    <property type="match status" value="1"/>
</dbReference>
<keyword evidence="14" id="KW-0282">Flagellum</keyword>
<comment type="function">
    <text evidence="12 13">Required for formation of the rod structure in the basal body of the flagellar apparatus. Together with FliI and FliH, may constitute the export apparatus of flagellin.</text>
</comment>
<dbReference type="PANTHER" id="PTHR30531:SF12">
    <property type="entry name" value="FLAGELLAR BIOSYNTHETIC PROTEIN FLHB"/>
    <property type="match status" value="1"/>
</dbReference>
<accession>A0A6A7Y1E3</accession>
<evidence type="ECO:0000313" key="15">
    <source>
        <dbReference type="Proteomes" id="UP000332515"/>
    </source>
</evidence>
<evidence type="ECO:0000256" key="3">
    <source>
        <dbReference type="ARBA" id="ARBA00021622"/>
    </source>
</evidence>
<dbReference type="NCBIfam" id="TIGR00328">
    <property type="entry name" value="flhB"/>
    <property type="match status" value="1"/>
</dbReference>
<organism evidence="14 15">
    <name type="scientific">Segnochrobactrum spirostomi</name>
    <dbReference type="NCBI Taxonomy" id="2608987"/>
    <lineage>
        <taxon>Bacteria</taxon>
        <taxon>Pseudomonadati</taxon>
        <taxon>Pseudomonadota</taxon>
        <taxon>Alphaproteobacteria</taxon>
        <taxon>Hyphomicrobiales</taxon>
        <taxon>Segnochrobactraceae</taxon>
        <taxon>Segnochrobactrum</taxon>
    </lineage>
</organism>
<evidence type="ECO:0000256" key="11">
    <source>
        <dbReference type="ARBA" id="ARBA00023225"/>
    </source>
</evidence>
<evidence type="ECO:0000256" key="7">
    <source>
        <dbReference type="ARBA" id="ARBA00022795"/>
    </source>
</evidence>
<dbReference type="GO" id="GO:0009306">
    <property type="term" value="P:protein secretion"/>
    <property type="evidence" value="ECO:0007669"/>
    <property type="project" value="InterPro"/>
</dbReference>
<protein>
    <recommendedName>
        <fullName evidence="3 13">Flagellar biosynthetic protein FlhB</fullName>
    </recommendedName>
</protein>
<dbReference type="Gene3D" id="6.10.250.2080">
    <property type="match status" value="1"/>
</dbReference>
<evidence type="ECO:0000256" key="8">
    <source>
        <dbReference type="ARBA" id="ARBA00022927"/>
    </source>
</evidence>
<gene>
    <name evidence="13 14" type="primary">flhB</name>
    <name evidence="14" type="ORF">F0357_08835</name>
</gene>
<evidence type="ECO:0000256" key="6">
    <source>
        <dbReference type="ARBA" id="ARBA00022692"/>
    </source>
</evidence>
<keyword evidence="14" id="KW-0969">Cilium</keyword>
<dbReference type="GO" id="GO:0044780">
    <property type="term" value="P:bacterial-type flagellum assembly"/>
    <property type="evidence" value="ECO:0007669"/>
    <property type="project" value="InterPro"/>
</dbReference>
<keyword evidence="5 13" id="KW-1003">Cell membrane</keyword>
<evidence type="ECO:0000256" key="10">
    <source>
        <dbReference type="ARBA" id="ARBA00023136"/>
    </source>
</evidence>
<keyword evidence="11 13" id="KW-1006">Bacterial flagellum protein export</keyword>
<dbReference type="PRINTS" id="PR00950">
    <property type="entry name" value="TYPE3IMSPROT"/>
</dbReference>
<dbReference type="PANTHER" id="PTHR30531">
    <property type="entry name" value="FLAGELLAR BIOSYNTHETIC PROTEIN FLHB"/>
    <property type="match status" value="1"/>
</dbReference>
<keyword evidence="10 13" id="KW-0472">Membrane</keyword>
<feature type="transmembrane region" description="Helical" evidence="13">
    <location>
        <begin position="151"/>
        <end position="167"/>
    </location>
</feature>
<dbReference type="InterPro" id="IPR029025">
    <property type="entry name" value="T3SS_substrate_exporter_C"/>
</dbReference>
<name>A0A6A7Y1E3_9HYPH</name>
<dbReference type="FunFam" id="3.40.1690.10:FF:000001">
    <property type="entry name" value="Flagellar biosynthetic protein FlhB"/>
    <property type="match status" value="1"/>
</dbReference>
<comment type="caution">
    <text evidence="14">The sequence shown here is derived from an EMBL/GenBank/DDBJ whole genome shotgun (WGS) entry which is preliminary data.</text>
</comment>
<dbReference type="RefSeq" id="WP_153479985.1">
    <property type="nucleotide sequence ID" value="NZ_VWNA01000001.1"/>
</dbReference>
<dbReference type="SUPFAM" id="SSF160544">
    <property type="entry name" value="EscU C-terminal domain-like"/>
    <property type="match status" value="1"/>
</dbReference>
<keyword evidence="4 13" id="KW-0813">Transport</keyword>
<feature type="transmembrane region" description="Helical" evidence="13">
    <location>
        <begin position="187"/>
        <end position="212"/>
    </location>
</feature>
<reference evidence="14 15" key="1">
    <citation type="submission" date="2019-09" db="EMBL/GenBank/DDBJ databases">
        <title>Segnochrobactrum spirostomi gen. nov., sp. nov., isolated from the ciliate Spirostomum cf. yagiui and description of a novel family, Segnochrobactraceae fam. nov. within the order Rhizobiales of the class Alphaproteobacteria.</title>
        <authorList>
            <person name="Akter S."/>
            <person name="Shazib S.U.A."/>
            <person name="Shin M.K."/>
        </authorList>
    </citation>
    <scope>NUCLEOTIDE SEQUENCE [LARGE SCALE GENOMIC DNA]</scope>
    <source>
        <strain evidence="14 15">Sp-1</strain>
    </source>
</reference>
<keyword evidence="6 13" id="KW-0812">Transmembrane</keyword>
<keyword evidence="9 13" id="KW-1133">Transmembrane helix</keyword>
<dbReference type="InterPro" id="IPR006135">
    <property type="entry name" value="T3SS_substrate_exporter"/>
</dbReference>
<dbReference type="Proteomes" id="UP000332515">
    <property type="component" value="Unassembled WGS sequence"/>
</dbReference>
<evidence type="ECO:0000256" key="9">
    <source>
        <dbReference type="ARBA" id="ARBA00022989"/>
    </source>
</evidence>
<proteinExistence type="inferred from homology"/>
<dbReference type="AlphaFoldDB" id="A0A6A7Y1E3"/>
<evidence type="ECO:0000256" key="12">
    <source>
        <dbReference type="ARBA" id="ARBA00025078"/>
    </source>
</evidence>